<keyword evidence="2" id="KW-0677">Repeat</keyword>
<evidence type="ECO:0008006" key="5">
    <source>
        <dbReference type="Google" id="ProtNLM"/>
    </source>
</evidence>
<evidence type="ECO:0000256" key="1">
    <source>
        <dbReference type="ARBA" id="ARBA00022441"/>
    </source>
</evidence>
<organism evidence="3 4">
    <name type="scientific">Nannocystis pusilla</name>
    <dbReference type="NCBI Taxonomy" id="889268"/>
    <lineage>
        <taxon>Bacteria</taxon>
        <taxon>Pseudomonadati</taxon>
        <taxon>Myxococcota</taxon>
        <taxon>Polyangia</taxon>
        <taxon>Nannocystales</taxon>
        <taxon>Nannocystaceae</taxon>
        <taxon>Nannocystis</taxon>
    </lineage>
</organism>
<dbReference type="EMBL" id="JAPNKE010000002">
    <property type="protein sequence ID" value="MCY1009772.1"/>
    <property type="molecule type" value="Genomic_DNA"/>
</dbReference>
<comment type="caution">
    <text evidence="3">The sequence shown here is derived from an EMBL/GenBank/DDBJ whole genome shotgun (WGS) entry which is preliminary data.</text>
</comment>
<dbReference type="PANTHER" id="PTHR46344:SF27">
    <property type="entry name" value="KELCH REPEAT SUPERFAMILY PROTEIN"/>
    <property type="match status" value="1"/>
</dbReference>
<accession>A0A9X3ETC1</accession>
<evidence type="ECO:0000256" key="2">
    <source>
        <dbReference type="ARBA" id="ARBA00022737"/>
    </source>
</evidence>
<dbReference type="SMART" id="SM00612">
    <property type="entry name" value="Kelch"/>
    <property type="match status" value="2"/>
</dbReference>
<reference evidence="3" key="1">
    <citation type="submission" date="2022-11" db="EMBL/GenBank/DDBJ databases">
        <title>Minimal conservation of predation-associated metabolite biosynthetic gene clusters underscores biosynthetic potential of Myxococcota including descriptions for ten novel species: Archangium lansinium sp. nov., Myxococcus landrumus sp. nov., Nannocystis bai.</title>
        <authorList>
            <person name="Ahearne A."/>
            <person name="Stevens C."/>
            <person name="Phillips K."/>
        </authorList>
    </citation>
    <scope>NUCLEOTIDE SEQUENCE</scope>
    <source>
        <strain evidence="3">Na p29</strain>
    </source>
</reference>
<keyword evidence="1" id="KW-0880">Kelch repeat</keyword>
<dbReference type="InterPro" id="IPR015915">
    <property type="entry name" value="Kelch-typ_b-propeller"/>
</dbReference>
<dbReference type="AlphaFoldDB" id="A0A9X3ETC1"/>
<name>A0A9X3ETC1_9BACT</name>
<evidence type="ECO:0000313" key="4">
    <source>
        <dbReference type="Proteomes" id="UP001150924"/>
    </source>
</evidence>
<dbReference type="SUPFAM" id="SSF117281">
    <property type="entry name" value="Kelch motif"/>
    <property type="match status" value="1"/>
</dbReference>
<dbReference type="RefSeq" id="WP_267772462.1">
    <property type="nucleotide sequence ID" value="NZ_JAPNKE010000002.1"/>
</dbReference>
<gene>
    <name evidence="3" type="ORF">OV079_30260</name>
</gene>
<dbReference type="Proteomes" id="UP001150924">
    <property type="component" value="Unassembled WGS sequence"/>
</dbReference>
<dbReference type="PANTHER" id="PTHR46344">
    <property type="entry name" value="OS02G0202900 PROTEIN"/>
    <property type="match status" value="1"/>
</dbReference>
<evidence type="ECO:0000313" key="3">
    <source>
        <dbReference type="EMBL" id="MCY1009772.1"/>
    </source>
</evidence>
<protein>
    <recommendedName>
        <fullName evidence="5">Galactose oxidase</fullName>
    </recommendedName>
</protein>
<dbReference type="Pfam" id="PF01344">
    <property type="entry name" value="Kelch_1"/>
    <property type="match status" value="2"/>
</dbReference>
<sequence length="315" mass="33641">MLVRVSKRDVLALAASETTRGLARRDPETGAWAPRASLPQPRIAYDAVVLRGGDILVVGGGETSTYDRSTSETWRYDPGRDTWDVAAPLPVARLGQATARLADGRVLVAGGVDATGAPLSRVDVYDPITDHWTQAADLTHARSGGVAFPLARGGVIVHGGDGSDPSGRAFIVSRFERWDPRRDRWRAGDVRGRHEHVAVALAGTGLVIGGNGDYREGWGIREIERFDALANAWTTMGQLHDERSLGPVAVVLPTRRKIVVVGGLAETVEVVDLRRGRSSPSVPLPPEFGTAVAGLAIDGRAFVVNIRGEAMSLEP</sequence>
<keyword evidence="4" id="KW-1185">Reference proteome</keyword>
<dbReference type="InterPro" id="IPR006652">
    <property type="entry name" value="Kelch_1"/>
</dbReference>
<dbReference type="Gene3D" id="2.120.10.80">
    <property type="entry name" value="Kelch-type beta propeller"/>
    <property type="match status" value="2"/>
</dbReference>
<proteinExistence type="predicted"/>